<evidence type="ECO:0000313" key="1">
    <source>
        <dbReference type="EMBL" id="GIY40832.1"/>
    </source>
</evidence>
<name>A0AAV4T7D9_CAEEX</name>
<comment type="caution">
    <text evidence="1">The sequence shown here is derived from an EMBL/GenBank/DDBJ whole genome shotgun (WGS) entry which is preliminary data.</text>
</comment>
<proteinExistence type="predicted"/>
<dbReference type="AlphaFoldDB" id="A0AAV4T7D9"/>
<sequence>MTSVYFYLVKKDQAFQVQGTSDELEKKNTMDIRCHKIFLELYRWSGFGLARCSMASKLFEFPRGSSSQKMFDGIWFNGISERQ</sequence>
<gene>
    <name evidence="1" type="ORF">CEXT_619071</name>
</gene>
<protein>
    <submittedName>
        <fullName evidence="1">Uncharacterized protein</fullName>
    </submittedName>
</protein>
<reference evidence="1 2" key="1">
    <citation type="submission" date="2021-06" db="EMBL/GenBank/DDBJ databases">
        <title>Caerostris extrusa draft genome.</title>
        <authorList>
            <person name="Kono N."/>
            <person name="Arakawa K."/>
        </authorList>
    </citation>
    <scope>NUCLEOTIDE SEQUENCE [LARGE SCALE GENOMIC DNA]</scope>
</reference>
<keyword evidence="2" id="KW-1185">Reference proteome</keyword>
<dbReference type="Proteomes" id="UP001054945">
    <property type="component" value="Unassembled WGS sequence"/>
</dbReference>
<organism evidence="1 2">
    <name type="scientific">Caerostris extrusa</name>
    <name type="common">Bark spider</name>
    <name type="synonym">Caerostris bankana</name>
    <dbReference type="NCBI Taxonomy" id="172846"/>
    <lineage>
        <taxon>Eukaryota</taxon>
        <taxon>Metazoa</taxon>
        <taxon>Ecdysozoa</taxon>
        <taxon>Arthropoda</taxon>
        <taxon>Chelicerata</taxon>
        <taxon>Arachnida</taxon>
        <taxon>Araneae</taxon>
        <taxon>Araneomorphae</taxon>
        <taxon>Entelegynae</taxon>
        <taxon>Araneoidea</taxon>
        <taxon>Araneidae</taxon>
        <taxon>Caerostris</taxon>
    </lineage>
</organism>
<dbReference type="EMBL" id="BPLR01010667">
    <property type="protein sequence ID" value="GIY40832.1"/>
    <property type="molecule type" value="Genomic_DNA"/>
</dbReference>
<evidence type="ECO:0000313" key="2">
    <source>
        <dbReference type="Proteomes" id="UP001054945"/>
    </source>
</evidence>
<accession>A0AAV4T7D9</accession>